<dbReference type="SUPFAM" id="SSF56059">
    <property type="entry name" value="Glutathione synthetase ATP-binding domain-like"/>
    <property type="match status" value="1"/>
</dbReference>
<keyword evidence="4" id="KW-1185">Reference proteome</keyword>
<dbReference type="InterPro" id="IPR016677">
    <property type="entry name" value="UCP016817_carboligase"/>
</dbReference>
<dbReference type="PROSITE" id="PS50975">
    <property type="entry name" value="ATP_GRASP"/>
    <property type="match status" value="1"/>
</dbReference>
<evidence type="ECO:0000256" key="1">
    <source>
        <dbReference type="PROSITE-ProRule" id="PRU00409"/>
    </source>
</evidence>
<proteinExistence type="predicted"/>
<organism evidence="3 4">
    <name type="scientific">Methylobacterium trifolii</name>
    <dbReference type="NCBI Taxonomy" id="1003092"/>
    <lineage>
        <taxon>Bacteria</taxon>
        <taxon>Pseudomonadati</taxon>
        <taxon>Pseudomonadota</taxon>
        <taxon>Alphaproteobacteria</taxon>
        <taxon>Hyphomicrobiales</taxon>
        <taxon>Methylobacteriaceae</taxon>
        <taxon>Methylobacterium</taxon>
    </lineage>
</organism>
<dbReference type="Proteomes" id="UP001055057">
    <property type="component" value="Unassembled WGS sequence"/>
</dbReference>
<dbReference type="RefSeq" id="WP_238182835.1">
    <property type="nucleotide sequence ID" value="NZ_BPRB01000124.1"/>
</dbReference>
<dbReference type="Pfam" id="PF02655">
    <property type="entry name" value="ATP-grasp_3"/>
    <property type="match status" value="1"/>
</dbReference>
<feature type="domain" description="ATP-grasp" evidence="2">
    <location>
        <begin position="97"/>
        <end position="293"/>
    </location>
</feature>
<gene>
    <name evidence="3" type="ORF">MPOCJGCO_2404</name>
</gene>
<evidence type="ECO:0000313" key="4">
    <source>
        <dbReference type="Proteomes" id="UP001055057"/>
    </source>
</evidence>
<accession>A0ABQ4U1U7</accession>
<sequence>MAGEAILIAAQSGRALAQAARRAGFRPFVADLFGDDDTLALAEAHRTLPGRFGIGRLGGETVLAHLSDLADLAGGNPLGIVLGSGFEAAPDLIGRIGERHRLLGASPASVAALKDPSRLAALCARLGIPHPAVTVEPLADPRAWLLKGIGGSGGSHIRAATRGRAPAGRYFQARVPGRAHALNILADGRGIRVLAVTEQWSAPAPTRPFRYGGALARSVGEPHPLPESIVAAVTDAAARLVAETGLRGLASADFLAGDAGWWLTEVNPRPGATLDVLDRRQTPLLAAHVEACLGPLPAIGAVPVDAAAAEICYAARGYAPIPAFAWPDHVRDRPRAGTIVKRDAPLCTVLATGADGDEARERMRVRVALLRAALAEEETGRP</sequence>
<protein>
    <recommendedName>
        <fullName evidence="2">ATP-grasp domain-containing protein</fullName>
    </recommendedName>
</protein>
<dbReference type="InterPro" id="IPR003806">
    <property type="entry name" value="ATP-grasp_PylC-type"/>
</dbReference>
<evidence type="ECO:0000259" key="2">
    <source>
        <dbReference type="PROSITE" id="PS50975"/>
    </source>
</evidence>
<keyword evidence="1" id="KW-0547">Nucleotide-binding</keyword>
<dbReference type="EMBL" id="BPRB01000124">
    <property type="protein sequence ID" value="GJE60293.1"/>
    <property type="molecule type" value="Genomic_DNA"/>
</dbReference>
<comment type="caution">
    <text evidence="3">The sequence shown here is derived from an EMBL/GenBank/DDBJ whole genome shotgun (WGS) entry which is preliminary data.</text>
</comment>
<name>A0ABQ4U1U7_9HYPH</name>
<evidence type="ECO:0000313" key="3">
    <source>
        <dbReference type="EMBL" id="GJE60293.1"/>
    </source>
</evidence>
<dbReference type="InterPro" id="IPR011761">
    <property type="entry name" value="ATP-grasp"/>
</dbReference>
<keyword evidence="1" id="KW-0067">ATP-binding</keyword>
<reference evidence="3" key="1">
    <citation type="journal article" date="2021" name="Front. Microbiol.">
        <title>Comprehensive Comparative Genomics and Phenotyping of Methylobacterium Species.</title>
        <authorList>
            <person name="Alessa O."/>
            <person name="Ogura Y."/>
            <person name="Fujitani Y."/>
            <person name="Takami H."/>
            <person name="Hayashi T."/>
            <person name="Sahin N."/>
            <person name="Tani A."/>
        </authorList>
    </citation>
    <scope>NUCLEOTIDE SEQUENCE</scope>
    <source>
        <strain evidence="3">DSM 23632</strain>
    </source>
</reference>
<dbReference type="Gene3D" id="3.30.470.20">
    <property type="entry name" value="ATP-grasp fold, B domain"/>
    <property type="match status" value="1"/>
</dbReference>
<reference evidence="3" key="2">
    <citation type="submission" date="2021-08" db="EMBL/GenBank/DDBJ databases">
        <authorList>
            <person name="Tani A."/>
            <person name="Ola A."/>
            <person name="Ogura Y."/>
            <person name="Katsura K."/>
            <person name="Hayashi T."/>
        </authorList>
    </citation>
    <scope>NUCLEOTIDE SEQUENCE</scope>
    <source>
        <strain evidence="3">DSM 23632</strain>
    </source>
</reference>
<dbReference type="PIRSF" id="PIRSF016817">
    <property type="entry name" value="UCP016817_carboligase"/>
    <property type="match status" value="1"/>
</dbReference>